<reference evidence="2" key="1">
    <citation type="journal article" date="2007" name="Plant Cell">
        <title>Dothideomycete-plant interactions illuminated by genome sequencing and EST analysis of the wheat pathogen Stagonospora nodorum.</title>
        <authorList>
            <person name="Hane J.K."/>
            <person name="Lowe R.G."/>
            <person name="Solomon P.S."/>
            <person name="Tan K.C."/>
            <person name="Schoch C.L."/>
            <person name="Spatafora J.W."/>
            <person name="Crous P.W."/>
            <person name="Kodira C."/>
            <person name="Birren B.W."/>
            <person name="Galagan J.E."/>
            <person name="Torriani S.F."/>
            <person name="McDonald B.A."/>
            <person name="Oliver R.P."/>
        </authorList>
    </citation>
    <scope>NUCLEOTIDE SEQUENCE [LARGE SCALE GENOMIC DNA]</scope>
    <source>
        <strain evidence="2">SN15 / ATCC MYA-4574 / FGSC 10173</strain>
    </source>
</reference>
<protein>
    <submittedName>
        <fullName evidence="1">Uncharacterized protein</fullName>
    </submittedName>
</protein>
<accession>Q0TVE5</accession>
<evidence type="ECO:0000313" key="2">
    <source>
        <dbReference type="Proteomes" id="UP000001055"/>
    </source>
</evidence>
<evidence type="ECO:0000313" key="1">
    <source>
        <dbReference type="EMBL" id="EAT76124.1"/>
    </source>
</evidence>
<proteinExistence type="predicted"/>
<dbReference type="HOGENOM" id="CLU_3051122_0_0_1"/>
<gene>
    <name evidence="1" type="ORF">SNOG_16519</name>
</gene>
<dbReference type="GeneID" id="5983561"/>
<dbReference type="RefSeq" id="XP_001806629.1">
    <property type="nucleotide sequence ID" value="XM_001806577.1"/>
</dbReference>
<organism evidence="1 2">
    <name type="scientific">Phaeosphaeria nodorum (strain SN15 / ATCC MYA-4574 / FGSC 10173)</name>
    <name type="common">Glume blotch fungus</name>
    <name type="synonym">Parastagonospora nodorum</name>
    <dbReference type="NCBI Taxonomy" id="321614"/>
    <lineage>
        <taxon>Eukaryota</taxon>
        <taxon>Fungi</taxon>
        <taxon>Dikarya</taxon>
        <taxon>Ascomycota</taxon>
        <taxon>Pezizomycotina</taxon>
        <taxon>Dothideomycetes</taxon>
        <taxon>Pleosporomycetidae</taxon>
        <taxon>Pleosporales</taxon>
        <taxon>Pleosporineae</taxon>
        <taxon>Phaeosphaeriaceae</taxon>
        <taxon>Parastagonospora</taxon>
    </lineage>
</organism>
<dbReference type="KEGG" id="pno:SNOG_16519"/>
<dbReference type="InParanoid" id="Q0TVE5"/>
<dbReference type="Proteomes" id="UP000001055">
    <property type="component" value="Unassembled WGS sequence"/>
</dbReference>
<dbReference type="EMBL" id="CH445373">
    <property type="protein sequence ID" value="EAT76124.1"/>
    <property type="molecule type" value="Genomic_DNA"/>
</dbReference>
<name>Q0TVE5_PHANO</name>
<dbReference type="AlphaFoldDB" id="Q0TVE5"/>
<sequence length="54" mass="5781">MAEKVAVRMMQGGGNAALPSRVLDARPALRLIESIKPTKLDDPARLLTSMETGC</sequence>